<dbReference type="EMBL" id="JAYMYY010000007">
    <property type="protein sequence ID" value="MEO3991899.1"/>
    <property type="molecule type" value="Genomic_DNA"/>
</dbReference>
<dbReference type="SUPFAM" id="SSF52540">
    <property type="entry name" value="P-loop containing nucleoside triphosphate hydrolases"/>
    <property type="match status" value="1"/>
</dbReference>
<sequence length="370" mass="41574">MDDPIKGEGRMITDANGITRREGGISGIWNNMFNDSNAIKADSPPLIPDIRDILEVFPQSLRENLVNKISEAIDYEPVIGVMGKTGAGKSSVCNALFQGEVCAVSDVEACTREAQELRIRFGKRSLKIIDIPGVGENALRDKEYEDLYRTLLPSLDLILWVIKGDDRAFSADEHFYNNVLLPAGGGERVLFVLNQVDKIEPFREWNTYLHQPSPAQRINIEKKESYITERFGFTRYPVIPISADEGYNILRLVETMIRALPDRAKSSTASQFKEEYKTDDVKTEAKGGFASVLSGILDDVIDSVPLPKPVKELARKGKDKVIEWAGNVWDHFFWIRKICNETTDYSCTADSVICCSVCSCRWRLRPAMPA</sequence>
<dbReference type="RefSeq" id="WP_347796173.1">
    <property type="nucleotide sequence ID" value="NZ_JAYMYY010000007.1"/>
</dbReference>
<evidence type="ECO:0000313" key="3">
    <source>
        <dbReference type="Proteomes" id="UP001444146"/>
    </source>
</evidence>
<dbReference type="Proteomes" id="UP001444146">
    <property type="component" value="Unassembled WGS sequence"/>
</dbReference>
<name>A0ABV0HN76_9ENTR</name>
<dbReference type="InterPro" id="IPR006073">
    <property type="entry name" value="GTP-bd"/>
</dbReference>
<accession>A0ABV0HN76</accession>
<gene>
    <name evidence="2" type="ORF">VSR74_19035</name>
</gene>
<feature type="domain" description="G" evidence="1">
    <location>
        <begin position="79"/>
        <end position="180"/>
    </location>
</feature>
<keyword evidence="3" id="KW-1185">Reference proteome</keyword>
<dbReference type="InterPro" id="IPR027417">
    <property type="entry name" value="P-loop_NTPase"/>
</dbReference>
<dbReference type="Pfam" id="PF01926">
    <property type="entry name" value="MMR_HSR1"/>
    <property type="match status" value="1"/>
</dbReference>
<protein>
    <submittedName>
        <fullName evidence="2">GTPase</fullName>
    </submittedName>
</protein>
<reference evidence="2 3" key="1">
    <citation type="submission" date="2024-01" db="EMBL/GenBank/DDBJ databases">
        <title>Pseudocitrobacter sp. Endophytic strain Cyp-38L.</title>
        <authorList>
            <person name="Amer M.A."/>
            <person name="Hamed S.M."/>
        </authorList>
    </citation>
    <scope>NUCLEOTIDE SEQUENCE [LARGE SCALE GENOMIC DNA]</scope>
    <source>
        <strain evidence="2 3">Cyp38S</strain>
    </source>
</reference>
<organism evidence="2 3">
    <name type="scientific">Pseudocitrobacter cyperus</name>
    <dbReference type="NCBI Taxonomy" id="3112843"/>
    <lineage>
        <taxon>Bacteria</taxon>
        <taxon>Pseudomonadati</taxon>
        <taxon>Pseudomonadota</taxon>
        <taxon>Gammaproteobacteria</taxon>
        <taxon>Enterobacterales</taxon>
        <taxon>Enterobacteriaceae</taxon>
        <taxon>Pseudocitrobacter</taxon>
    </lineage>
</organism>
<dbReference type="PANTHER" id="PTHR42714:SF2">
    <property type="entry name" value="TRNA MODIFICATION GTPASE GTPBP3, MITOCHONDRIAL"/>
    <property type="match status" value="1"/>
</dbReference>
<dbReference type="CDD" id="cd11383">
    <property type="entry name" value="YfjP"/>
    <property type="match status" value="1"/>
</dbReference>
<dbReference type="PANTHER" id="PTHR42714">
    <property type="entry name" value="TRNA MODIFICATION GTPASE GTPBP3"/>
    <property type="match status" value="1"/>
</dbReference>
<proteinExistence type="predicted"/>
<evidence type="ECO:0000313" key="2">
    <source>
        <dbReference type="EMBL" id="MEO3991899.1"/>
    </source>
</evidence>
<dbReference type="Gene3D" id="3.40.50.300">
    <property type="entry name" value="P-loop containing nucleotide triphosphate hydrolases"/>
    <property type="match status" value="1"/>
</dbReference>
<evidence type="ECO:0000259" key="1">
    <source>
        <dbReference type="Pfam" id="PF01926"/>
    </source>
</evidence>
<comment type="caution">
    <text evidence="2">The sequence shown here is derived from an EMBL/GenBank/DDBJ whole genome shotgun (WGS) entry which is preliminary data.</text>
</comment>